<feature type="signal peptide" evidence="1">
    <location>
        <begin position="1"/>
        <end position="19"/>
    </location>
</feature>
<sequence length="130" mass="14003">MKSAIVSLIVAFSVTFVAAQTLQTEAPSIKITGNCLKMTTSGQQVYLIPLSKIVSVKISPFYEDNIGEPDEEVKGYVEIATTALTKDSSSEGVTSVSKIHRLENINFMQAKQFGDSIAHALAQYGSQDAN</sequence>
<name>A0A934RRN5_9BACT</name>
<feature type="chain" id="PRO_5037415482" evidence="1">
    <location>
        <begin position="20"/>
        <end position="130"/>
    </location>
</feature>
<evidence type="ECO:0000313" key="2">
    <source>
        <dbReference type="EMBL" id="MBK1835705.1"/>
    </source>
</evidence>
<keyword evidence="1" id="KW-0732">Signal</keyword>
<reference evidence="2" key="1">
    <citation type="submission" date="2021-01" db="EMBL/GenBank/DDBJ databases">
        <title>Modified the classification status of verrucomicrobia.</title>
        <authorList>
            <person name="Feng X."/>
        </authorList>
    </citation>
    <scope>NUCLEOTIDE SEQUENCE</scope>
    <source>
        <strain evidence="2">KCTC 12986</strain>
    </source>
</reference>
<organism evidence="2 3">
    <name type="scientific">Roseibacillus ishigakijimensis</name>
    <dbReference type="NCBI Taxonomy" id="454146"/>
    <lineage>
        <taxon>Bacteria</taxon>
        <taxon>Pseudomonadati</taxon>
        <taxon>Verrucomicrobiota</taxon>
        <taxon>Verrucomicrobiia</taxon>
        <taxon>Verrucomicrobiales</taxon>
        <taxon>Verrucomicrobiaceae</taxon>
        <taxon>Roseibacillus</taxon>
    </lineage>
</organism>
<dbReference type="Proteomes" id="UP000604083">
    <property type="component" value="Unassembled WGS sequence"/>
</dbReference>
<gene>
    <name evidence="2" type="ORF">JIN78_16700</name>
</gene>
<dbReference type="EMBL" id="JAENIO010000100">
    <property type="protein sequence ID" value="MBK1835705.1"/>
    <property type="molecule type" value="Genomic_DNA"/>
</dbReference>
<proteinExistence type="predicted"/>
<comment type="caution">
    <text evidence="2">The sequence shown here is derived from an EMBL/GenBank/DDBJ whole genome shotgun (WGS) entry which is preliminary data.</text>
</comment>
<keyword evidence="3" id="KW-1185">Reference proteome</keyword>
<dbReference type="AlphaFoldDB" id="A0A934RRN5"/>
<protein>
    <submittedName>
        <fullName evidence="2">Uncharacterized protein</fullName>
    </submittedName>
</protein>
<accession>A0A934RRN5</accession>
<evidence type="ECO:0000256" key="1">
    <source>
        <dbReference type="SAM" id="SignalP"/>
    </source>
</evidence>
<evidence type="ECO:0000313" key="3">
    <source>
        <dbReference type="Proteomes" id="UP000604083"/>
    </source>
</evidence>